<dbReference type="RefSeq" id="WP_043873897.1">
    <property type="nucleotide sequence ID" value="NZ_CCVW01000002.1"/>
</dbReference>
<evidence type="ECO:0000256" key="6">
    <source>
        <dbReference type="ARBA" id="ARBA00022837"/>
    </source>
</evidence>
<proteinExistence type="predicted"/>
<evidence type="ECO:0000256" key="8">
    <source>
        <dbReference type="PROSITE-ProRule" id="PRU01032"/>
    </source>
</evidence>
<sequence>MILKNELLIISLFSATLVISTTTWAKSEIKQVNFHNIELSTLQNAKRVGPVAPQQTITFNVWLKLRNQEKFDHFINELYDPNSGHYQKFLSKDEFNANYAPSEKEAQEVESYFISQGMKTKRVYTTIQVTAEAKKIEQVLKIKLNNYLYKNKLVYGNDSEPRVNSEVAKYISGISDLSNIPYGHPKIRQEPTKKRKTLVEFQGIQPVETLNLIWDSFMPKALPTTTSLNGFTGQQMRTAYNLAGIAPINGTTIDGTGQTIVVIDGCTHRTPTELMNDANQYSSASSLPSLTTSNFTVVDYQGTPYGQPSYINCSGSGWDGEIALDIEASHTMAPGANIVLVLTNNINNTEVATTINTIINNNFSLGGFANAYVVSNSWDNNYDLQNEPLDATLQTAAGMGLSINFAAGDCGDQTYNSSWTCSKYGNTPSIQYPVSSAYVTAVAGTSLFVDANYNYAFESGWGNYLNGAPYSGSMGGISQWRNFPSWQAPITNFTAGGYGLVGSYNKRAIPDIAMVADYYTGLIIYEGGSFYKTGGASQSTPLFSGVLTLVNQARTLLNGGTPNPIGLAAPYFYTYNSQLISGKALNLITPPHQIISGATPVNNAPVGSPPPNSAFNIHVSGDIVTFNWDGVLSIIENQSWNDVVGTGSPNVPNFVSMMAQL</sequence>
<dbReference type="CDD" id="cd04056">
    <property type="entry name" value="Peptidases_S53"/>
    <property type="match status" value="1"/>
</dbReference>
<dbReference type="InterPro" id="IPR050819">
    <property type="entry name" value="Tripeptidyl-peptidase_I"/>
</dbReference>
<keyword evidence="5 8" id="KW-0720">Serine protease</keyword>
<dbReference type="InterPro" id="IPR036852">
    <property type="entry name" value="Peptidase_S8/S53_dom_sf"/>
</dbReference>
<feature type="domain" description="Peptidase S53" evidence="9">
    <location>
        <begin position="230"/>
        <end position="661"/>
    </location>
</feature>
<dbReference type="PANTHER" id="PTHR14218:SF15">
    <property type="entry name" value="TRIPEPTIDYL-PEPTIDASE 1"/>
    <property type="match status" value="1"/>
</dbReference>
<reference evidence="10 11" key="1">
    <citation type="submission" date="2014-06" db="EMBL/GenBank/DDBJ databases">
        <authorList>
            <person name="Urmite Genomes Urmite Genomes"/>
        </authorList>
    </citation>
    <scope>NUCLEOTIDE SEQUENCE [LARGE SCALE GENOMIC DNA]</scope>
</reference>
<dbReference type="OrthoDB" id="9002785at2"/>
<dbReference type="Proteomes" id="UP000044071">
    <property type="component" value="Unassembled WGS sequence"/>
</dbReference>
<dbReference type="InterPro" id="IPR015366">
    <property type="entry name" value="S53_propep"/>
</dbReference>
<evidence type="ECO:0000256" key="4">
    <source>
        <dbReference type="ARBA" id="ARBA00022801"/>
    </source>
</evidence>
<keyword evidence="4 8" id="KW-0378">Hydrolase</keyword>
<dbReference type="PANTHER" id="PTHR14218">
    <property type="entry name" value="PROTEASE S8 TRIPEPTIDYL PEPTIDASE I CLN2"/>
    <property type="match status" value="1"/>
</dbReference>
<name>A0A078KZV7_9GAMM</name>
<dbReference type="eggNOG" id="COG4934">
    <property type="taxonomic scope" value="Bacteria"/>
</dbReference>
<evidence type="ECO:0000256" key="1">
    <source>
        <dbReference type="ARBA" id="ARBA00001913"/>
    </source>
</evidence>
<dbReference type="SUPFAM" id="SSF52743">
    <property type="entry name" value="Subtilisin-like"/>
    <property type="match status" value="1"/>
</dbReference>
<feature type="active site" description="Charge relay system" evidence="8">
    <location>
        <position position="321"/>
    </location>
</feature>
<accession>A0A078KZV7</accession>
<dbReference type="SMART" id="SM00944">
    <property type="entry name" value="Pro-kuma_activ"/>
    <property type="match status" value="1"/>
</dbReference>
<keyword evidence="11" id="KW-1185">Reference proteome</keyword>
<dbReference type="Pfam" id="PF09286">
    <property type="entry name" value="Pro-kuma_activ"/>
    <property type="match status" value="1"/>
</dbReference>
<evidence type="ECO:0000313" key="10">
    <source>
        <dbReference type="EMBL" id="CDZ77344.1"/>
    </source>
</evidence>
<keyword evidence="7" id="KW-0865">Zymogen</keyword>
<dbReference type="GO" id="GO:0046872">
    <property type="term" value="F:metal ion binding"/>
    <property type="evidence" value="ECO:0007669"/>
    <property type="project" value="UniProtKB-KW"/>
</dbReference>
<dbReference type="InterPro" id="IPR030400">
    <property type="entry name" value="Sedolisin_dom"/>
</dbReference>
<evidence type="ECO:0000313" key="11">
    <source>
        <dbReference type="Proteomes" id="UP000044071"/>
    </source>
</evidence>
<evidence type="ECO:0000256" key="5">
    <source>
        <dbReference type="ARBA" id="ARBA00022825"/>
    </source>
</evidence>
<evidence type="ECO:0000259" key="9">
    <source>
        <dbReference type="PROSITE" id="PS51695"/>
    </source>
</evidence>
<feature type="active site" description="Charge relay system" evidence="8">
    <location>
        <position position="325"/>
    </location>
</feature>
<comment type="caution">
    <text evidence="8">Lacks conserved residue(s) required for the propagation of feature annotation.</text>
</comment>
<keyword evidence="3" id="KW-0479">Metal-binding</keyword>
<dbReference type="STRING" id="1034943.BN59_01627"/>
<dbReference type="GO" id="GO:0008240">
    <property type="term" value="F:tripeptidyl-peptidase activity"/>
    <property type="evidence" value="ECO:0007669"/>
    <property type="project" value="TreeGrafter"/>
</dbReference>
<keyword evidence="2 8" id="KW-0645">Protease</keyword>
<evidence type="ECO:0000256" key="2">
    <source>
        <dbReference type="ARBA" id="ARBA00022670"/>
    </source>
</evidence>
<protein>
    <submittedName>
        <fullName evidence="10">Pseudomonalisin</fullName>
    </submittedName>
</protein>
<dbReference type="EMBL" id="CCSB01000002">
    <property type="protein sequence ID" value="CDZ77344.1"/>
    <property type="molecule type" value="Genomic_DNA"/>
</dbReference>
<dbReference type="PROSITE" id="PS51695">
    <property type="entry name" value="SEDOLISIN"/>
    <property type="match status" value="1"/>
</dbReference>
<comment type="cofactor">
    <cofactor evidence="1">
        <name>Ca(2+)</name>
        <dbReference type="ChEBI" id="CHEBI:29108"/>
    </cofactor>
</comment>
<evidence type="ECO:0000256" key="3">
    <source>
        <dbReference type="ARBA" id="ARBA00022723"/>
    </source>
</evidence>
<organism evidence="10 11">
    <name type="scientific">Legionella massiliensis</name>
    <dbReference type="NCBI Taxonomy" id="1034943"/>
    <lineage>
        <taxon>Bacteria</taxon>
        <taxon>Pseudomonadati</taxon>
        <taxon>Pseudomonadota</taxon>
        <taxon>Gammaproteobacteria</taxon>
        <taxon>Legionellales</taxon>
        <taxon>Legionellaceae</taxon>
        <taxon>Legionella</taxon>
    </lineage>
</organism>
<dbReference type="CDD" id="cd11377">
    <property type="entry name" value="Pro-peptidase_S53"/>
    <property type="match status" value="1"/>
</dbReference>
<gene>
    <name evidence="10" type="primary">pcp_1</name>
    <name evidence="10" type="ORF">BN59_01627</name>
</gene>
<dbReference type="SUPFAM" id="SSF54897">
    <property type="entry name" value="Protease propeptides/inhibitors"/>
    <property type="match status" value="1"/>
</dbReference>
<dbReference type="GO" id="GO:0004252">
    <property type="term" value="F:serine-type endopeptidase activity"/>
    <property type="evidence" value="ECO:0007669"/>
    <property type="project" value="UniProtKB-UniRule"/>
</dbReference>
<keyword evidence="6" id="KW-0106">Calcium</keyword>
<dbReference type="AlphaFoldDB" id="A0A078KZV7"/>
<dbReference type="GO" id="GO:0006508">
    <property type="term" value="P:proteolysis"/>
    <property type="evidence" value="ECO:0007669"/>
    <property type="project" value="UniProtKB-KW"/>
</dbReference>
<dbReference type="Gene3D" id="3.40.50.200">
    <property type="entry name" value="Peptidase S8/S53 domain"/>
    <property type="match status" value="1"/>
</dbReference>
<feature type="active site" description="Charge relay system" evidence="8">
    <location>
        <position position="537"/>
    </location>
</feature>
<evidence type="ECO:0000256" key="7">
    <source>
        <dbReference type="ARBA" id="ARBA00023145"/>
    </source>
</evidence>